<protein>
    <submittedName>
        <fullName evidence="1">Uncharacterized protein</fullName>
    </submittedName>
</protein>
<name>A0AAD1U5M0_EUPCR</name>
<dbReference type="Proteomes" id="UP001295684">
    <property type="component" value="Unassembled WGS sequence"/>
</dbReference>
<gene>
    <name evidence="1" type="ORF">ECRASSUSDP1_LOCUS755</name>
</gene>
<evidence type="ECO:0000313" key="2">
    <source>
        <dbReference type="Proteomes" id="UP001295684"/>
    </source>
</evidence>
<reference evidence="1" key="1">
    <citation type="submission" date="2023-07" db="EMBL/GenBank/DDBJ databases">
        <authorList>
            <consortium name="AG Swart"/>
            <person name="Singh M."/>
            <person name="Singh A."/>
            <person name="Seah K."/>
            <person name="Emmerich C."/>
        </authorList>
    </citation>
    <scope>NUCLEOTIDE SEQUENCE</scope>
    <source>
        <strain evidence="1">DP1</strain>
    </source>
</reference>
<evidence type="ECO:0000313" key="1">
    <source>
        <dbReference type="EMBL" id="CAI2359464.1"/>
    </source>
</evidence>
<proteinExistence type="predicted"/>
<organism evidence="1 2">
    <name type="scientific">Euplotes crassus</name>
    <dbReference type="NCBI Taxonomy" id="5936"/>
    <lineage>
        <taxon>Eukaryota</taxon>
        <taxon>Sar</taxon>
        <taxon>Alveolata</taxon>
        <taxon>Ciliophora</taxon>
        <taxon>Intramacronucleata</taxon>
        <taxon>Spirotrichea</taxon>
        <taxon>Hypotrichia</taxon>
        <taxon>Euplotida</taxon>
        <taxon>Euplotidae</taxon>
        <taxon>Moneuplotes</taxon>
    </lineage>
</organism>
<accession>A0AAD1U5M0</accession>
<dbReference type="AlphaFoldDB" id="A0AAD1U5M0"/>
<comment type="caution">
    <text evidence="1">The sequence shown here is derived from an EMBL/GenBank/DDBJ whole genome shotgun (WGS) entry which is preliminary data.</text>
</comment>
<keyword evidence="2" id="KW-1185">Reference proteome</keyword>
<dbReference type="EMBL" id="CAMPGE010000709">
    <property type="protein sequence ID" value="CAI2359464.1"/>
    <property type="molecule type" value="Genomic_DNA"/>
</dbReference>
<sequence>MKALPAVKSVTKNTGAYKDNLDKASTLMHDLDFRVQKKAKAKKKLRKRKFKKPKSKLKSGEAPLLFSIGHITQDEARKQEKKAIYAAIMKKIRDRILEKAGKLKEKSQSDDILIVEGTNSPQRMERIRTMMNFRKQTTQIKTPLQRTAEKFTRKYRQQTGNEASLDSEKPSKINIDLTQISFKNRHQKIESLADKEYSNLCILKRIRNKKTKKELMYEADSHKYNSFIQKIKRFSSEVHTRNGIVREAEAQAKSPIVRNPNIPETLCDPSISSWAMNPNQTIQNIWRKYDIAQKEVLPFCEYTPKITEINSPVMESKKKNGLDFGEKKSLTPNYFSGGGRKKSHSELKERTGFKKPNNFNLTYCGSEKIKAEKTRNGGQILTKNLILNRTQSRLKVKPKNCRKHSQEISPFSTHSVMSISNLQSTQSDLKRRARSKLRGGWNLSPFGLKEPVQSLKSLHQTSNLTPNRQLHTLNSIITKANVSSTNMINITPLKNFQKGKLKGPILTQAWSDGLSQGQAVAKLPFSFLRKVLISCRFCENAHNSVCRTCQ</sequence>